<name>A0A7C4ARK4_9BACT</name>
<organism evidence="3">
    <name type="scientific">Desulfomonile tiedjei</name>
    <dbReference type="NCBI Taxonomy" id="2358"/>
    <lineage>
        <taxon>Bacteria</taxon>
        <taxon>Pseudomonadati</taxon>
        <taxon>Thermodesulfobacteriota</taxon>
        <taxon>Desulfomonilia</taxon>
        <taxon>Desulfomonilales</taxon>
        <taxon>Desulfomonilaceae</taxon>
        <taxon>Desulfomonile</taxon>
    </lineage>
</organism>
<accession>A0A7C4ARK4</accession>
<keyword evidence="1" id="KW-0175">Coiled coil</keyword>
<feature type="coiled-coil region" evidence="1">
    <location>
        <begin position="35"/>
        <end position="113"/>
    </location>
</feature>
<evidence type="ECO:0000256" key="2">
    <source>
        <dbReference type="SAM" id="SignalP"/>
    </source>
</evidence>
<dbReference type="AlphaFoldDB" id="A0A7C4ARK4"/>
<gene>
    <name evidence="3" type="ORF">ENV54_06345</name>
</gene>
<keyword evidence="2" id="KW-0732">Signal</keyword>
<feature type="chain" id="PRO_5028381156" evidence="2">
    <location>
        <begin position="25"/>
        <end position="144"/>
    </location>
</feature>
<evidence type="ECO:0000256" key="1">
    <source>
        <dbReference type="SAM" id="Coils"/>
    </source>
</evidence>
<sequence length="144" mass="15724">MKFMSVASVVAVVLVLALGGWGHADEGKVTGGDVRKQAEETLDAAKKYALQQKAEYQQKVEQELSELGTKIAGLKEKAQTATGESLRALQEKMKDLKDRQAAAEKRLSELKSSTYQAWSEMRDGVDKAVSELKKAYDGAASLFK</sequence>
<dbReference type="Gene3D" id="1.20.5.1230">
    <property type="entry name" value="Apolipoprotein A-I"/>
    <property type="match status" value="1"/>
</dbReference>
<proteinExistence type="predicted"/>
<dbReference type="SUPFAM" id="SSF58113">
    <property type="entry name" value="Apolipoprotein A-I"/>
    <property type="match status" value="1"/>
</dbReference>
<evidence type="ECO:0000313" key="3">
    <source>
        <dbReference type="EMBL" id="HGH60901.1"/>
    </source>
</evidence>
<comment type="caution">
    <text evidence="3">The sequence shown here is derived from an EMBL/GenBank/DDBJ whole genome shotgun (WGS) entry which is preliminary data.</text>
</comment>
<feature type="signal peptide" evidence="2">
    <location>
        <begin position="1"/>
        <end position="24"/>
    </location>
</feature>
<protein>
    <submittedName>
        <fullName evidence="3">Uncharacterized protein</fullName>
    </submittedName>
</protein>
<dbReference type="EMBL" id="DTGT01000194">
    <property type="protein sequence ID" value="HGH60901.1"/>
    <property type="molecule type" value="Genomic_DNA"/>
</dbReference>
<reference evidence="3" key="1">
    <citation type="journal article" date="2020" name="mSystems">
        <title>Genome- and Community-Level Interaction Insights into Carbon Utilization and Element Cycling Functions of Hydrothermarchaeota in Hydrothermal Sediment.</title>
        <authorList>
            <person name="Zhou Z."/>
            <person name="Liu Y."/>
            <person name="Xu W."/>
            <person name="Pan J."/>
            <person name="Luo Z.H."/>
            <person name="Li M."/>
        </authorList>
    </citation>
    <scope>NUCLEOTIDE SEQUENCE [LARGE SCALE GENOMIC DNA]</scope>
    <source>
        <strain evidence="3">SpSt-769</strain>
    </source>
</reference>